<keyword evidence="1" id="KW-1133">Transmembrane helix</keyword>
<dbReference type="EMBL" id="CP031188">
    <property type="protein sequence ID" value="AXG74555.1"/>
    <property type="molecule type" value="Genomic_DNA"/>
</dbReference>
<sequence>MKKTRIKWWVHILLIFIFILVSLYYYYKVFFSGIPSESYDLMTHRFITVIVALIIIHFLWLLFVLIRLLYNRQFINAVLVLMFVILNAILIKVVGFLWALTMGM</sequence>
<keyword evidence="1" id="KW-0472">Membrane</keyword>
<name>A0A345HD95_9FLAO</name>
<keyword evidence="1" id="KW-0812">Transmembrane</keyword>
<feature type="transmembrane region" description="Helical" evidence="1">
    <location>
        <begin position="47"/>
        <end position="70"/>
    </location>
</feature>
<dbReference type="Proteomes" id="UP000253951">
    <property type="component" value="Chromosome"/>
</dbReference>
<accession>A0A345HD95</accession>
<feature type="transmembrane region" description="Helical" evidence="1">
    <location>
        <begin position="9"/>
        <end position="27"/>
    </location>
</feature>
<evidence type="ECO:0000313" key="3">
    <source>
        <dbReference type="Proteomes" id="UP000253951"/>
    </source>
</evidence>
<proteinExistence type="predicted"/>
<dbReference type="AlphaFoldDB" id="A0A345HD95"/>
<keyword evidence="3" id="KW-1185">Reference proteome</keyword>
<dbReference type="KEGG" id="fat:DVK85_10040"/>
<organism evidence="2 3">
    <name type="scientific">Flavobacterium arcticum</name>
    <dbReference type="NCBI Taxonomy" id="1784713"/>
    <lineage>
        <taxon>Bacteria</taxon>
        <taxon>Pseudomonadati</taxon>
        <taxon>Bacteroidota</taxon>
        <taxon>Flavobacteriia</taxon>
        <taxon>Flavobacteriales</taxon>
        <taxon>Flavobacteriaceae</taxon>
        <taxon>Flavobacterium</taxon>
    </lineage>
</organism>
<reference evidence="2 3" key="1">
    <citation type="submission" date="2018-07" db="EMBL/GenBank/DDBJ databases">
        <title>Complete genome sequence of Flavobacterium arcticum type strain SM1502T.</title>
        <authorList>
            <person name="Li Y."/>
            <person name="Li D.-D."/>
        </authorList>
    </citation>
    <scope>NUCLEOTIDE SEQUENCE [LARGE SCALE GENOMIC DNA]</scope>
    <source>
        <strain evidence="2 3">SM1502</strain>
    </source>
</reference>
<evidence type="ECO:0000256" key="1">
    <source>
        <dbReference type="SAM" id="Phobius"/>
    </source>
</evidence>
<evidence type="ECO:0000313" key="2">
    <source>
        <dbReference type="EMBL" id="AXG74555.1"/>
    </source>
</evidence>
<protein>
    <submittedName>
        <fullName evidence="2">Uncharacterized protein</fullName>
    </submittedName>
</protein>
<gene>
    <name evidence="2" type="ORF">DVK85_10040</name>
</gene>
<feature type="transmembrane region" description="Helical" evidence="1">
    <location>
        <begin position="77"/>
        <end position="100"/>
    </location>
</feature>